<evidence type="ECO:0000313" key="7">
    <source>
        <dbReference type="EMBL" id="EST12024.1"/>
    </source>
</evidence>
<evidence type="ECO:0000313" key="8">
    <source>
        <dbReference type="Proteomes" id="UP000018296"/>
    </source>
</evidence>
<protein>
    <recommendedName>
        <fullName evidence="9">Holin</fullName>
    </recommendedName>
</protein>
<accession>V6J5L0</accession>
<dbReference type="PATRIC" id="fig|1395513.3.peg.1552"/>
<dbReference type="STRING" id="1395513.P343_07630"/>
<feature type="transmembrane region" description="Helical" evidence="6">
    <location>
        <begin position="30"/>
        <end position="50"/>
    </location>
</feature>
<evidence type="ECO:0000256" key="1">
    <source>
        <dbReference type="ARBA" id="ARBA00004141"/>
    </source>
</evidence>
<evidence type="ECO:0000256" key="3">
    <source>
        <dbReference type="ARBA" id="ARBA00022989"/>
    </source>
</evidence>
<dbReference type="AlphaFoldDB" id="V6J5L0"/>
<dbReference type="eggNOG" id="COG4824">
    <property type="taxonomic scope" value="Bacteria"/>
</dbReference>
<feature type="transmembrane region" description="Helical" evidence="6">
    <location>
        <begin position="6"/>
        <end position="23"/>
    </location>
</feature>
<evidence type="ECO:0000256" key="4">
    <source>
        <dbReference type="ARBA" id="ARBA00023136"/>
    </source>
</evidence>
<evidence type="ECO:0008006" key="9">
    <source>
        <dbReference type="Google" id="ProtNLM"/>
    </source>
</evidence>
<keyword evidence="3 6" id="KW-1133">Transmembrane helix</keyword>
<dbReference type="GO" id="GO:0016020">
    <property type="term" value="C:membrane"/>
    <property type="evidence" value="ECO:0007669"/>
    <property type="project" value="UniProtKB-SubCell"/>
</dbReference>
<keyword evidence="4 6" id="KW-0472">Membrane</keyword>
<organism evidence="7 8">
    <name type="scientific">Sporolactobacillus laevolacticus DSM 442</name>
    <dbReference type="NCBI Taxonomy" id="1395513"/>
    <lineage>
        <taxon>Bacteria</taxon>
        <taxon>Bacillati</taxon>
        <taxon>Bacillota</taxon>
        <taxon>Bacilli</taxon>
        <taxon>Bacillales</taxon>
        <taxon>Sporolactobacillaceae</taxon>
        <taxon>Sporolactobacillus</taxon>
    </lineage>
</organism>
<name>V6J5L0_9BACL</name>
<dbReference type="RefSeq" id="WP_023509799.1">
    <property type="nucleotide sequence ID" value="NZ_AWTC01000006.1"/>
</dbReference>
<evidence type="ECO:0000256" key="6">
    <source>
        <dbReference type="SAM" id="Phobius"/>
    </source>
</evidence>
<keyword evidence="8" id="KW-1185">Reference proteome</keyword>
<evidence type="ECO:0000256" key="5">
    <source>
        <dbReference type="ARBA" id="ARBA00023600"/>
    </source>
</evidence>
<keyword evidence="2 6" id="KW-0812">Transmembrane</keyword>
<dbReference type="Pfam" id="PF05105">
    <property type="entry name" value="Phage_holin_4_1"/>
    <property type="match status" value="1"/>
</dbReference>
<comment type="caution">
    <text evidence="7">The sequence shown here is derived from an EMBL/GenBank/DDBJ whole genome shotgun (WGS) entry which is preliminary data.</text>
</comment>
<reference evidence="7 8" key="1">
    <citation type="journal article" date="2013" name="Genome Announc.">
        <title>Genome Sequence of Sporolactobacillus laevolacticus DSM442, an Efficient Polymer-Grade D-Lactate Producer from Agricultural Waste Cottonseed as a Nitrogen Source.</title>
        <authorList>
            <person name="Wang H."/>
            <person name="Wang L."/>
            <person name="Ju J."/>
            <person name="Yu B."/>
            <person name="Ma Y."/>
        </authorList>
    </citation>
    <scope>NUCLEOTIDE SEQUENCE [LARGE SCALE GENOMIC DNA]</scope>
    <source>
        <strain evidence="7 8">DSM 442</strain>
    </source>
</reference>
<evidence type="ECO:0000256" key="2">
    <source>
        <dbReference type="ARBA" id="ARBA00022692"/>
    </source>
</evidence>
<dbReference type="NCBIfam" id="TIGR01593">
    <property type="entry name" value="holin_tox_secr"/>
    <property type="match status" value="1"/>
</dbReference>
<proteinExistence type="inferred from homology"/>
<comment type="subcellular location">
    <subcellularLocation>
        <location evidence="1">Membrane</location>
        <topology evidence="1">Multi-pass membrane protein</topology>
    </subcellularLocation>
</comment>
<gene>
    <name evidence="7" type="ORF">P343_07630</name>
</gene>
<dbReference type="OrthoDB" id="88184at2"/>
<sequence>MNKYEFVYRAAAAILGAVTGYLYQGWSPMIRILITFVIIDYVTGMLAASYTGTLSSKVGFRGIAKKVMLFFVY</sequence>
<comment type="similarity">
    <text evidence="5">Belongs to the bacteriophage holin family. Cp-1 holin subfamily.</text>
</comment>
<dbReference type="InterPro" id="IPR006480">
    <property type="entry name" value="Phage_holin_4_1"/>
</dbReference>
<dbReference type="EMBL" id="AWTC01000006">
    <property type="protein sequence ID" value="EST12024.1"/>
    <property type="molecule type" value="Genomic_DNA"/>
</dbReference>
<dbReference type="Proteomes" id="UP000018296">
    <property type="component" value="Unassembled WGS sequence"/>
</dbReference>